<keyword evidence="6 8" id="KW-0472">Membrane</keyword>
<evidence type="ECO:0000256" key="7">
    <source>
        <dbReference type="ARBA" id="ARBA00023306"/>
    </source>
</evidence>
<sequence>MSAIKLNRLILADIWRHKLVIGLILACLGSALAVVEFTHMNRQLTITEDKLLQQRDSLEMEWRNLLVEQRALAEHSRVEDIAANQLDMVRPYGAQEVVVQQ</sequence>
<comment type="subcellular location">
    <subcellularLocation>
        <location evidence="8">Cell inner membrane</location>
        <topology evidence="8">Single-pass type II membrane protein</topology>
    </subcellularLocation>
    <subcellularLocation>
        <location evidence="1">Cell membrane</location>
        <topology evidence="1">Single-pass type II membrane protein</topology>
    </subcellularLocation>
    <text evidence="8">Localizes to the division septum where it forms a ring structure.</text>
</comment>
<comment type="subunit">
    <text evidence="8">Part of a complex composed of FtsB, FtsL and FtsQ.</text>
</comment>
<evidence type="ECO:0000256" key="8">
    <source>
        <dbReference type="HAMAP-Rule" id="MF_00910"/>
    </source>
</evidence>
<gene>
    <name evidence="8 10" type="primary">ftsL</name>
    <name evidence="10" type="ORF">ACFO3I_13925</name>
</gene>
<dbReference type="NCBIfam" id="TIGR02209">
    <property type="entry name" value="ftsL_broad"/>
    <property type="match status" value="1"/>
</dbReference>
<evidence type="ECO:0000256" key="5">
    <source>
        <dbReference type="ARBA" id="ARBA00022989"/>
    </source>
</evidence>
<keyword evidence="8" id="KW-0997">Cell inner membrane</keyword>
<evidence type="ECO:0000256" key="9">
    <source>
        <dbReference type="NCBIfam" id="TIGR02209"/>
    </source>
</evidence>
<evidence type="ECO:0000256" key="3">
    <source>
        <dbReference type="ARBA" id="ARBA00022618"/>
    </source>
</evidence>
<reference evidence="11" key="1">
    <citation type="journal article" date="2019" name="Int. J. Syst. Evol. Microbiol.">
        <title>The Global Catalogue of Microorganisms (GCM) 10K type strain sequencing project: providing services to taxonomists for standard genome sequencing and annotation.</title>
        <authorList>
            <consortium name="The Broad Institute Genomics Platform"/>
            <consortium name="The Broad Institute Genome Sequencing Center for Infectious Disease"/>
            <person name="Wu L."/>
            <person name="Ma J."/>
        </authorList>
    </citation>
    <scope>NUCLEOTIDE SEQUENCE [LARGE SCALE GENOMIC DNA]</scope>
    <source>
        <strain evidence="11">DT28</strain>
    </source>
</reference>
<dbReference type="GO" id="GO:0051301">
    <property type="term" value="P:cell division"/>
    <property type="evidence" value="ECO:0007669"/>
    <property type="project" value="UniProtKB-KW"/>
</dbReference>
<dbReference type="HAMAP" id="MF_00910">
    <property type="entry name" value="FtsL"/>
    <property type="match status" value="1"/>
</dbReference>
<comment type="caution">
    <text evidence="10">The sequence shown here is derived from an EMBL/GenBank/DDBJ whole genome shotgun (WGS) entry which is preliminary data.</text>
</comment>
<dbReference type="InterPro" id="IPR011922">
    <property type="entry name" value="Cell_div_FtsL"/>
</dbReference>
<keyword evidence="5 8" id="KW-1133">Transmembrane helix</keyword>
<keyword evidence="2 8" id="KW-1003">Cell membrane</keyword>
<evidence type="ECO:0000313" key="11">
    <source>
        <dbReference type="Proteomes" id="UP001595962"/>
    </source>
</evidence>
<dbReference type="Proteomes" id="UP001595962">
    <property type="component" value="Unassembled WGS sequence"/>
</dbReference>
<proteinExistence type="inferred from homology"/>
<comment type="similarity">
    <text evidence="8">Belongs to the FtsL family.</text>
</comment>
<accession>A0ABV9JPB4</accession>
<evidence type="ECO:0000313" key="10">
    <source>
        <dbReference type="EMBL" id="MFC4656109.1"/>
    </source>
</evidence>
<keyword evidence="7 8" id="KW-0131">Cell cycle</keyword>
<protein>
    <recommendedName>
        <fullName evidence="8 9">Cell division protein FtsL</fullName>
    </recommendedName>
</protein>
<keyword evidence="11" id="KW-1185">Reference proteome</keyword>
<dbReference type="Pfam" id="PF04999">
    <property type="entry name" value="FtsL"/>
    <property type="match status" value="1"/>
</dbReference>
<evidence type="ECO:0000256" key="1">
    <source>
        <dbReference type="ARBA" id="ARBA00004401"/>
    </source>
</evidence>
<dbReference type="RefSeq" id="WP_377334878.1">
    <property type="nucleotide sequence ID" value="NZ_JBHSGB010000012.1"/>
</dbReference>
<organism evidence="10 11">
    <name type="scientific">Rheinheimera marina</name>
    <dbReference type="NCBI Taxonomy" id="1774958"/>
    <lineage>
        <taxon>Bacteria</taxon>
        <taxon>Pseudomonadati</taxon>
        <taxon>Pseudomonadota</taxon>
        <taxon>Gammaproteobacteria</taxon>
        <taxon>Chromatiales</taxon>
        <taxon>Chromatiaceae</taxon>
        <taxon>Rheinheimera</taxon>
    </lineage>
</organism>
<dbReference type="EMBL" id="JBHSGB010000012">
    <property type="protein sequence ID" value="MFC4656109.1"/>
    <property type="molecule type" value="Genomic_DNA"/>
</dbReference>
<name>A0ABV9JPB4_9GAMM</name>
<keyword evidence="4 8" id="KW-0812">Transmembrane</keyword>
<evidence type="ECO:0000256" key="2">
    <source>
        <dbReference type="ARBA" id="ARBA00022475"/>
    </source>
</evidence>
<evidence type="ECO:0000256" key="6">
    <source>
        <dbReference type="ARBA" id="ARBA00023136"/>
    </source>
</evidence>
<dbReference type="PANTHER" id="PTHR37479">
    <property type="entry name" value="CELL DIVISION PROTEIN FTSL"/>
    <property type="match status" value="1"/>
</dbReference>
<keyword evidence="3 8" id="KW-0132">Cell division</keyword>
<evidence type="ECO:0000256" key="4">
    <source>
        <dbReference type="ARBA" id="ARBA00022692"/>
    </source>
</evidence>
<comment type="function">
    <text evidence="8">Essential cell division protein. May link together the upstream cell division proteins, which are predominantly cytoplasmic, with the downstream cell division proteins, which are predominantly periplasmic.</text>
</comment>
<dbReference type="PANTHER" id="PTHR37479:SF1">
    <property type="entry name" value="CELL DIVISION PROTEIN FTSL"/>
    <property type="match status" value="1"/>
</dbReference>